<dbReference type="GeneID" id="42006530"/>
<evidence type="ECO:0000313" key="2">
    <source>
        <dbReference type="EMBL" id="TPX31342.1"/>
    </source>
</evidence>
<dbReference type="OrthoDB" id="10266325at2759"/>
<dbReference type="RefSeq" id="XP_031022789.1">
    <property type="nucleotide sequence ID" value="XM_031171233.1"/>
</dbReference>
<feature type="domain" description="Tse2 ADP-ribosyltransferase toxin" evidence="1">
    <location>
        <begin position="15"/>
        <end position="135"/>
    </location>
</feature>
<accession>A0A507BUY9</accession>
<dbReference type="Pfam" id="PF18648">
    <property type="entry name" value="ADPRTs_Tse2"/>
    <property type="match status" value="1"/>
</dbReference>
<organism evidence="2 3">
    <name type="scientific">Synchytrium microbalum</name>
    <dbReference type="NCBI Taxonomy" id="1806994"/>
    <lineage>
        <taxon>Eukaryota</taxon>
        <taxon>Fungi</taxon>
        <taxon>Fungi incertae sedis</taxon>
        <taxon>Chytridiomycota</taxon>
        <taxon>Chytridiomycota incertae sedis</taxon>
        <taxon>Chytridiomycetes</taxon>
        <taxon>Synchytriales</taxon>
        <taxon>Synchytriaceae</taxon>
        <taxon>Synchytrium</taxon>
    </lineage>
</organism>
<gene>
    <name evidence="2" type="ORF">SmJEL517_g05307</name>
</gene>
<dbReference type="EMBL" id="QEAO01000046">
    <property type="protein sequence ID" value="TPX31342.1"/>
    <property type="molecule type" value="Genomic_DNA"/>
</dbReference>
<dbReference type="Proteomes" id="UP000319731">
    <property type="component" value="Unassembled WGS sequence"/>
</dbReference>
<dbReference type="InterPro" id="IPR041018">
    <property type="entry name" value="ADPRTs_Tse2"/>
</dbReference>
<sequence>MSRPFLGRFKTVPLTLYRPQSSKKVALRDRDVQKRLGRSAYDVVLKEGLPASNNSFLGPNGMSLRPLGLNFAEILTTFNAKSTHVYQINKGISLPDTLVILHEHTDHYSLQCDVPMTLQELNSLLTHWLLHNCKSTPLLQFQQDHPIDDIITGKFE</sequence>
<evidence type="ECO:0000313" key="3">
    <source>
        <dbReference type="Proteomes" id="UP000319731"/>
    </source>
</evidence>
<protein>
    <recommendedName>
        <fullName evidence="1">Tse2 ADP-ribosyltransferase toxin domain-containing protein</fullName>
    </recommendedName>
</protein>
<name>A0A507BUY9_9FUNG</name>
<dbReference type="AlphaFoldDB" id="A0A507BUY9"/>
<proteinExistence type="predicted"/>
<evidence type="ECO:0000259" key="1">
    <source>
        <dbReference type="Pfam" id="PF18648"/>
    </source>
</evidence>
<keyword evidence="3" id="KW-1185">Reference proteome</keyword>
<comment type="caution">
    <text evidence="2">The sequence shown here is derived from an EMBL/GenBank/DDBJ whole genome shotgun (WGS) entry which is preliminary data.</text>
</comment>
<reference evidence="2 3" key="1">
    <citation type="journal article" date="2019" name="Sci. Rep.">
        <title>Comparative genomics of chytrid fungi reveal insights into the obligate biotrophic and pathogenic lifestyle of Synchytrium endobioticum.</title>
        <authorList>
            <person name="van de Vossenberg B.T.L.H."/>
            <person name="Warris S."/>
            <person name="Nguyen H.D.T."/>
            <person name="van Gent-Pelzer M.P.E."/>
            <person name="Joly D.L."/>
            <person name="van de Geest H.C."/>
            <person name="Bonants P.J.M."/>
            <person name="Smith D.S."/>
            <person name="Levesque C.A."/>
            <person name="van der Lee T.A.J."/>
        </authorList>
    </citation>
    <scope>NUCLEOTIDE SEQUENCE [LARGE SCALE GENOMIC DNA]</scope>
    <source>
        <strain evidence="2 3">JEL517</strain>
    </source>
</reference>